<comment type="caution">
    <text evidence="1">The sequence shown here is derived from an EMBL/GenBank/DDBJ whole genome shotgun (WGS) entry which is preliminary data.</text>
</comment>
<gene>
    <name evidence="1" type="ORF">Anas_12926</name>
</gene>
<protein>
    <submittedName>
        <fullName evidence="1">Uncharacterized protein</fullName>
    </submittedName>
</protein>
<organism evidence="1 2">
    <name type="scientific">Armadillidium nasatum</name>
    <dbReference type="NCBI Taxonomy" id="96803"/>
    <lineage>
        <taxon>Eukaryota</taxon>
        <taxon>Metazoa</taxon>
        <taxon>Ecdysozoa</taxon>
        <taxon>Arthropoda</taxon>
        <taxon>Crustacea</taxon>
        <taxon>Multicrustacea</taxon>
        <taxon>Malacostraca</taxon>
        <taxon>Eumalacostraca</taxon>
        <taxon>Peracarida</taxon>
        <taxon>Isopoda</taxon>
        <taxon>Oniscidea</taxon>
        <taxon>Crinocheta</taxon>
        <taxon>Armadillidiidae</taxon>
        <taxon>Armadillidium</taxon>
    </lineage>
</organism>
<evidence type="ECO:0000313" key="1">
    <source>
        <dbReference type="EMBL" id="KAB7500257.1"/>
    </source>
</evidence>
<dbReference type="Proteomes" id="UP000326759">
    <property type="component" value="Unassembled WGS sequence"/>
</dbReference>
<sequence length="74" mass="8129">MSRSSNMVSSNLVVSICVFHSKIVEETRLLNQSPSNHSCDQMRCPGARCECEIVCDANDFCCYKCGCVCGFPKG</sequence>
<accession>A0A5N5T291</accession>
<name>A0A5N5T291_9CRUS</name>
<dbReference type="EMBL" id="SEYY01014601">
    <property type="protein sequence ID" value="KAB7500257.1"/>
    <property type="molecule type" value="Genomic_DNA"/>
</dbReference>
<keyword evidence="2" id="KW-1185">Reference proteome</keyword>
<reference evidence="1 2" key="1">
    <citation type="journal article" date="2019" name="PLoS Biol.">
        <title>Sex chromosomes control vertical transmission of feminizing Wolbachia symbionts in an isopod.</title>
        <authorList>
            <person name="Becking T."/>
            <person name="Chebbi M.A."/>
            <person name="Giraud I."/>
            <person name="Moumen B."/>
            <person name="Laverre T."/>
            <person name="Caubet Y."/>
            <person name="Peccoud J."/>
            <person name="Gilbert C."/>
            <person name="Cordaux R."/>
        </authorList>
    </citation>
    <scope>NUCLEOTIDE SEQUENCE [LARGE SCALE GENOMIC DNA]</scope>
    <source>
        <strain evidence="1">ANa2</strain>
        <tissue evidence="1">Whole body excluding digestive tract and cuticle</tissue>
    </source>
</reference>
<evidence type="ECO:0000313" key="2">
    <source>
        <dbReference type="Proteomes" id="UP000326759"/>
    </source>
</evidence>
<dbReference type="AlphaFoldDB" id="A0A5N5T291"/>
<proteinExistence type="predicted"/>